<evidence type="ECO:0000313" key="8">
    <source>
        <dbReference type="Proteomes" id="UP000825935"/>
    </source>
</evidence>
<evidence type="ECO:0000256" key="6">
    <source>
        <dbReference type="SAM" id="Phobius"/>
    </source>
</evidence>
<evidence type="ECO:0000256" key="2">
    <source>
        <dbReference type="ARBA" id="ARBA00009012"/>
    </source>
</evidence>
<evidence type="ECO:0000313" key="7">
    <source>
        <dbReference type="EMBL" id="KAH7290284.1"/>
    </source>
</evidence>
<keyword evidence="4 6" id="KW-1133">Transmembrane helix</keyword>
<dbReference type="OrthoDB" id="30881at2759"/>
<dbReference type="GO" id="GO:0009706">
    <property type="term" value="C:chloroplast inner membrane"/>
    <property type="evidence" value="ECO:0007669"/>
    <property type="project" value="TreeGrafter"/>
</dbReference>
<comment type="subcellular location">
    <subcellularLocation>
        <location evidence="1">Membrane</location>
        <topology evidence="1">Multi-pass membrane protein</topology>
    </subcellularLocation>
</comment>
<dbReference type="PANTHER" id="PTHR13353">
    <property type="entry name" value="TRANSMEMBRANE PROTEIN 19"/>
    <property type="match status" value="1"/>
</dbReference>
<comment type="similarity">
    <text evidence="2">Belongs to the TMEM19 family.</text>
</comment>
<keyword evidence="8" id="KW-1185">Reference proteome</keyword>
<dbReference type="InterPro" id="IPR002794">
    <property type="entry name" value="DUF92_TMEM19"/>
</dbReference>
<gene>
    <name evidence="7" type="ORF">KP509_30G040700</name>
</gene>
<dbReference type="Proteomes" id="UP000825935">
    <property type="component" value="Chromosome 30"/>
</dbReference>
<feature type="transmembrane region" description="Helical" evidence="6">
    <location>
        <begin position="125"/>
        <end position="147"/>
    </location>
</feature>
<protein>
    <submittedName>
        <fullName evidence="7">Uncharacterized protein</fullName>
    </submittedName>
</protein>
<dbReference type="Pfam" id="PF01940">
    <property type="entry name" value="DUF92"/>
    <property type="match status" value="1"/>
</dbReference>
<dbReference type="OMA" id="AYGKRTF"/>
<feature type="transmembrane region" description="Helical" evidence="6">
    <location>
        <begin position="168"/>
        <end position="191"/>
    </location>
</feature>
<keyword evidence="5 6" id="KW-0472">Membrane</keyword>
<keyword evidence="3 6" id="KW-0812">Transmembrane</keyword>
<dbReference type="AlphaFoldDB" id="A0A8T2R3B6"/>
<dbReference type="PANTHER" id="PTHR13353:SF5">
    <property type="entry name" value="TRANSMEMBRANE PROTEIN 19"/>
    <property type="match status" value="1"/>
</dbReference>
<accession>A0A8T2R3B6</accession>
<evidence type="ECO:0000256" key="4">
    <source>
        <dbReference type="ARBA" id="ARBA00022989"/>
    </source>
</evidence>
<feature type="transmembrane region" description="Helical" evidence="6">
    <location>
        <begin position="89"/>
        <end position="119"/>
    </location>
</feature>
<evidence type="ECO:0000256" key="3">
    <source>
        <dbReference type="ARBA" id="ARBA00022692"/>
    </source>
</evidence>
<organism evidence="7 8">
    <name type="scientific">Ceratopteris richardii</name>
    <name type="common">Triangle waterfern</name>
    <dbReference type="NCBI Taxonomy" id="49495"/>
    <lineage>
        <taxon>Eukaryota</taxon>
        <taxon>Viridiplantae</taxon>
        <taxon>Streptophyta</taxon>
        <taxon>Embryophyta</taxon>
        <taxon>Tracheophyta</taxon>
        <taxon>Polypodiopsida</taxon>
        <taxon>Polypodiidae</taxon>
        <taxon>Polypodiales</taxon>
        <taxon>Pteridineae</taxon>
        <taxon>Pteridaceae</taxon>
        <taxon>Parkerioideae</taxon>
        <taxon>Ceratopteris</taxon>
    </lineage>
</organism>
<comment type="caution">
    <text evidence="7">The sequence shown here is derived from an EMBL/GenBank/DDBJ whole genome shotgun (WGS) entry which is preliminary data.</text>
</comment>
<reference evidence="7" key="1">
    <citation type="submission" date="2021-08" db="EMBL/GenBank/DDBJ databases">
        <title>WGS assembly of Ceratopteris richardii.</title>
        <authorList>
            <person name="Marchant D.B."/>
            <person name="Chen G."/>
            <person name="Jenkins J."/>
            <person name="Shu S."/>
            <person name="Leebens-Mack J."/>
            <person name="Grimwood J."/>
            <person name="Schmutz J."/>
            <person name="Soltis P."/>
            <person name="Soltis D."/>
            <person name="Chen Z.-H."/>
        </authorList>
    </citation>
    <scope>NUCLEOTIDE SEQUENCE</scope>
    <source>
        <strain evidence="7">Whitten #5841</strain>
        <tissue evidence="7">Leaf</tissue>
    </source>
</reference>
<dbReference type="EMBL" id="CM035435">
    <property type="protein sequence ID" value="KAH7290284.1"/>
    <property type="molecule type" value="Genomic_DNA"/>
</dbReference>
<sequence length="328" mass="34872">MDLIRAVQHSHLPVLSWRPALSSTSSPLHRFPKLCDVGKSCIPFRTSTSVSSRSHVRIRTLPVHAQIAAPVRIVQQAFLQFPPSWTSSLIANATIFTIGLPILQTGLTASGMASAYLLGTSTWRAFGASGFLVVAAYFVLGTAVTKVKIKQKEKEGIAEKRSGKRGPASVWGSGLAGMFCALAAIVGLGGVKHFQLWQLGFVASFATKLSDTVSSEIGKAFGRTTYLVTTLKPVQRGTEGAISLEGTGAGLVASILLSLFAYRIHQVTIQGAAICIVASQLANLFESYAGATLQDTDGLKWLNNDVINVLNISFGAALAILFQKINLL</sequence>
<evidence type="ECO:0000256" key="5">
    <source>
        <dbReference type="ARBA" id="ARBA00023136"/>
    </source>
</evidence>
<evidence type="ECO:0000256" key="1">
    <source>
        <dbReference type="ARBA" id="ARBA00004141"/>
    </source>
</evidence>
<name>A0A8T2R3B6_CERRI</name>
<proteinExistence type="inferred from homology"/>
<feature type="transmembrane region" description="Helical" evidence="6">
    <location>
        <begin position="241"/>
        <end position="260"/>
    </location>
</feature>